<dbReference type="EMBL" id="AP021927">
    <property type="protein sequence ID" value="BBQ30311.1"/>
    <property type="molecule type" value="Genomic_DNA"/>
</dbReference>
<gene>
    <name evidence="1" type="ORF">WP2W18E01_18930</name>
</gene>
<dbReference type="Proteomes" id="UP000515756">
    <property type="component" value="Chromosome"/>
</dbReference>
<protein>
    <submittedName>
        <fullName evidence="1">Uncharacterized protein</fullName>
    </submittedName>
</protein>
<accession>A0A6S5RZA5</accession>
<proteinExistence type="predicted"/>
<sequence length="48" mass="5890">MRARRRAMLARKTKCAWSPRRKLKLADMKRKIWHRNRSFTLLIAEHTV</sequence>
<dbReference type="GeneID" id="97859377"/>
<reference evidence="1 2" key="1">
    <citation type="submission" date="2019-12" db="EMBL/GenBank/DDBJ databases">
        <title>complete genome sequences of Aeromonas caviae str. WP2-W18-ESBL-01 isolated from wastewater treatment plant effluent.</title>
        <authorList>
            <person name="Sekizuka T."/>
            <person name="Itokawa K."/>
            <person name="Yatsu K."/>
            <person name="Inamine Y."/>
            <person name="Kuroda M."/>
        </authorList>
    </citation>
    <scope>NUCLEOTIDE SEQUENCE [LARGE SCALE GENOMIC DNA]</scope>
    <source>
        <strain evidence="1 2">WP2-W18-ESBL-01</strain>
    </source>
</reference>
<name>A0A6S5RZA5_AERCA</name>
<dbReference type="AlphaFoldDB" id="A0A6S5RZA5"/>
<organism evidence="1 2">
    <name type="scientific">Aeromonas caviae</name>
    <name type="common">Aeromonas punctata</name>
    <dbReference type="NCBI Taxonomy" id="648"/>
    <lineage>
        <taxon>Bacteria</taxon>
        <taxon>Pseudomonadati</taxon>
        <taxon>Pseudomonadota</taxon>
        <taxon>Gammaproteobacteria</taxon>
        <taxon>Aeromonadales</taxon>
        <taxon>Aeromonadaceae</taxon>
        <taxon>Aeromonas</taxon>
    </lineage>
</organism>
<evidence type="ECO:0000313" key="1">
    <source>
        <dbReference type="EMBL" id="BBQ30311.1"/>
    </source>
</evidence>
<dbReference type="RefSeq" id="WP_157005361.1">
    <property type="nucleotide sequence ID" value="NZ_CP118939.1"/>
</dbReference>
<evidence type="ECO:0000313" key="2">
    <source>
        <dbReference type="Proteomes" id="UP000515756"/>
    </source>
</evidence>